<dbReference type="PANTHER" id="PTHR30046:SF0">
    <property type="entry name" value="FLAGELLAR M-RING PROTEIN"/>
    <property type="match status" value="1"/>
</dbReference>
<keyword evidence="14" id="KW-0966">Cell projection</keyword>
<dbReference type="Proteomes" id="UP000076625">
    <property type="component" value="Unassembled WGS sequence"/>
</dbReference>
<keyword evidence="15" id="KW-1185">Reference proteome</keyword>
<evidence type="ECO:0000256" key="11">
    <source>
        <dbReference type="SAM" id="Phobius"/>
    </source>
</evidence>
<evidence type="ECO:0000259" key="13">
    <source>
        <dbReference type="Pfam" id="PF08345"/>
    </source>
</evidence>
<dbReference type="Gene3D" id="3.30.300.30">
    <property type="match status" value="1"/>
</dbReference>
<evidence type="ECO:0000256" key="5">
    <source>
        <dbReference type="ARBA" id="ARBA00022692"/>
    </source>
</evidence>
<reference evidence="15" key="1">
    <citation type="submission" date="2016-01" db="EMBL/GenBank/DDBJ databases">
        <title>Draft genome of Chromobacterium sp. F49.</title>
        <authorList>
            <person name="Hong K.W."/>
        </authorList>
    </citation>
    <scope>NUCLEOTIDE SEQUENCE [LARGE SCALE GENOMIC DNA]</scope>
    <source>
        <strain evidence="15">CN10</strain>
    </source>
</reference>
<keyword evidence="14" id="KW-0282">Flagellum</keyword>
<dbReference type="GO" id="GO:0071973">
    <property type="term" value="P:bacterial-type flagellum-dependent cell motility"/>
    <property type="evidence" value="ECO:0007669"/>
    <property type="project" value="InterPro"/>
</dbReference>
<feature type="compositionally biased region" description="Polar residues" evidence="10">
    <location>
        <begin position="282"/>
        <end position="306"/>
    </location>
</feature>
<dbReference type="GO" id="GO:0005886">
    <property type="term" value="C:plasma membrane"/>
    <property type="evidence" value="ECO:0007669"/>
    <property type="project" value="UniProtKB-SubCell"/>
</dbReference>
<comment type="caution">
    <text evidence="14">The sequence shown here is derived from an EMBL/GenBank/DDBJ whole genome shotgun (WGS) entry which is preliminary data.</text>
</comment>
<dbReference type="STRING" id="1452487.AVW16_07520"/>
<proteinExistence type="inferred from homology"/>
<evidence type="ECO:0000313" key="14">
    <source>
        <dbReference type="EMBL" id="KZE33902.1"/>
    </source>
</evidence>
<feature type="transmembrane region" description="Helical" evidence="11">
    <location>
        <begin position="32"/>
        <end position="51"/>
    </location>
</feature>
<feature type="domain" description="Flagellar M-ring C-terminal" evidence="13">
    <location>
        <begin position="260"/>
        <end position="442"/>
    </location>
</feature>
<evidence type="ECO:0000256" key="8">
    <source>
        <dbReference type="ARBA" id="ARBA00023143"/>
    </source>
</evidence>
<accession>A0A165FQG2</accession>
<dbReference type="InterPro" id="IPR000067">
    <property type="entry name" value="FlgMring_FliF"/>
</dbReference>
<dbReference type="GO" id="GO:0003774">
    <property type="term" value="F:cytoskeletal motor activity"/>
    <property type="evidence" value="ECO:0007669"/>
    <property type="project" value="InterPro"/>
</dbReference>
<keyword evidence="6 11" id="KW-1133">Transmembrane helix</keyword>
<feature type="region of interest" description="Disordered" evidence="10">
    <location>
        <begin position="516"/>
        <end position="537"/>
    </location>
</feature>
<dbReference type="InterPro" id="IPR045851">
    <property type="entry name" value="AMP-bd_C_sf"/>
</dbReference>
<evidence type="ECO:0000256" key="6">
    <source>
        <dbReference type="ARBA" id="ARBA00022989"/>
    </source>
</evidence>
<organism evidence="14 15">
    <name type="scientific">Crenobacter luteus</name>
    <dbReference type="NCBI Taxonomy" id="1452487"/>
    <lineage>
        <taxon>Bacteria</taxon>
        <taxon>Pseudomonadati</taxon>
        <taxon>Pseudomonadota</taxon>
        <taxon>Betaproteobacteria</taxon>
        <taxon>Neisseriales</taxon>
        <taxon>Neisseriaceae</taxon>
        <taxon>Crenobacter</taxon>
    </lineage>
</organism>
<evidence type="ECO:0000256" key="9">
    <source>
        <dbReference type="PIRNR" id="PIRNR004862"/>
    </source>
</evidence>
<dbReference type="InterPro" id="IPR013556">
    <property type="entry name" value="Flag_M-ring_C"/>
</dbReference>
<keyword evidence="14" id="KW-0969">Cilium</keyword>
<protein>
    <recommendedName>
        <fullName evidence="9">Flagellar M-ring protein</fullName>
    </recommendedName>
</protein>
<evidence type="ECO:0000256" key="3">
    <source>
        <dbReference type="ARBA" id="ARBA00007971"/>
    </source>
</evidence>
<evidence type="ECO:0000256" key="10">
    <source>
        <dbReference type="SAM" id="MobiDB-lite"/>
    </source>
</evidence>
<comment type="similarity">
    <text evidence="3 9">Belongs to the FliF family.</text>
</comment>
<dbReference type="PIRSF" id="PIRSF004862">
    <property type="entry name" value="FliF"/>
    <property type="match status" value="1"/>
</dbReference>
<comment type="function">
    <text evidence="9">The M ring may be actively involved in energy transduction.</text>
</comment>
<dbReference type="NCBIfam" id="TIGR00206">
    <property type="entry name" value="fliF"/>
    <property type="match status" value="1"/>
</dbReference>
<dbReference type="PRINTS" id="PR01009">
    <property type="entry name" value="FLGMRINGFLIF"/>
</dbReference>
<dbReference type="RefSeq" id="WP_066610608.1">
    <property type="nucleotide sequence ID" value="NZ_LQQU01000011.1"/>
</dbReference>
<keyword evidence="7 11" id="KW-0472">Membrane</keyword>
<comment type="subcellular location">
    <subcellularLocation>
        <location evidence="1 9">Bacterial flagellum basal body</location>
    </subcellularLocation>
    <subcellularLocation>
        <location evidence="2">Cell membrane</location>
        <topology evidence="2">Multi-pass membrane protein</topology>
    </subcellularLocation>
</comment>
<feature type="compositionally biased region" description="Acidic residues" evidence="10">
    <location>
        <begin position="518"/>
        <end position="527"/>
    </location>
</feature>
<sequence>MAELVDNATPAWKSRVNESVERFKALPTNRKVLLFVAIAALFSVIVGLVLLNRQPAQKILFANLSDRDGGQVAAALQQMNVPYQLGEGGVISVPADKVYETRLKLAAQGLPKAGGVGFELMDNQKFGISQFAEQVNYQRAIEGELARTIEAVASVNSARVHLAVPKQSVFVREQQQPTASVMLELNPGRILDAGQIAGILHLVSSSVPGLPAKNVTVVDQDGNLLSNLPDVNNASGLDQRQLNYVRQIEHDFVKRIEAILEPIFGKGNVRAQVTAQLDFSEVEQTSETYRPNSSPNPSATRSQQIVESLGQGSPLPGGVPGALSNQPPSAASAPITLPPGAAPGTATLSGQPMGASGTLHREITTNFEVDKTIQHTKLPKGMVKRLSAAVVVNYRNLPDRNGELKPTPLTAQEVNQINNLVREAMGFSQDRGDTLNVVNAAFADSLPKPSLQERALEFASQNATDLVKYALLALVVLYLLFGVVRPIVRDVLKKEKPAEPEAAGAAEAQGGTLLAVAGDEEELEPGEPLDPREAQRRQYLSNLEAARELVKSDPRMAAQIIKEWISSDE</sequence>
<dbReference type="Pfam" id="PF08345">
    <property type="entry name" value="YscJ_FliF_C"/>
    <property type="match status" value="1"/>
</dbReference>
<evidence type="ECO:0000256" key="1">
    <source>
        <dbReference type="ARBA" id="ARBA00004117"/>
    </source>
</evidence>
<keyword evidence="8 9" id="KW-0975">Bacterial flagellum</keyword>
<keyword evidence="5 11" id="KW-0812">Transmembrane</keyword>
<dbReference type="Pfam" id="PF01514">
    <property type="entry name" value="YscJ_FliF"/>
    <property type="match status" value="1"/>
</dbReference>
<evidence type="ECO:0000256" key="4">
    <source>
        <dbReference type="ARBA" id="ARBA00022475"/>
    </source>
</evidence>
<dbReference type="InterPro" id="IPR043427">
    <property type="entry name" value="YscJ/FliF"/>
</dbReference>
<evidence type="ECO:0000256" key="2">
    <source>
        <dbReference type="ARBA" id="ARBA00004651"/>
    </source>
</evidence>
<dbReference type="PANTHER" id="PTHR30046">
    <property type="entry name" value="FLAGELLAR M-RING PROTEIN"/>
    <property type="match status" value="1"/>
</dbReference>
<dbReference type="OrthoDB" id="8554211at2"/>
<feature type="domain" description="Flagellar M-ring N-terminal" evidence="12">
    <location>
        <begin position="53"/>
        <end position="226"/>
    </location>
</feature>
<feature type="transmembrane region" description="Helical" evidence="11">
    <location>
        <begin position="469"/>
        <end position="488"/>
    </location>
</feature>
<dbReference type="InterPro" id="IPR006182">
    <property type="entry name" value="FliF_N_dom"/>
</dbReference>
<name>A0A165FQG2_9NEIS</name>
<dbReference type="AlphaFoldDB" id="A0A165FQG2"/>
<evidence type="ECO:0000313" key="15">
    <source>
        <dbReference type="Proteomes" id="UP000076625"/>
    </source>
</evidence>
<dbReference type="EMBL" id="LQQU01000011">
    <property type="protein sequence ID" value="KZE33902.1"/>
    <property type="molecule type" value="Genomic_DNA"/>
</dbReference>
<evidence type="ECO:0000256" key="7">
    <source>
        <dbReference type="ARBA" id="ARBA00023136"/>
    </source>
</evidence>
<gene>
    <name evidence="14" type="ORF">AVW16_07520</name>
</gene>
<keyword evidence="4" id="KW-1003">Cell membrane</keyword>
<evidence type="ECO:0000259" key="12">
    <source>
        <dbReference type="Pfam" id="PF01514"/>
    </source>
</evidence>
<feature type="region of interest" description="Disordered" evidence="10">
    <location>
        <begin position="282"/>
        <end position="357"/>
    </location>
</feature>
<dbReference type="GO" id="GO:0009431">
    <property type="term" value="C:bacterial-type flagellum basal body, MS ring"/>
    <property type="evidence" value="ECO:0007669"/>
    <property type="project" value="InterPro"/>
</dbReference>